<proteinExistence type="predicted"/>
<dbReference type="AlphaFoldDB" id="A0A0W8GA35"/>
<protein>
    <submittedName>
        <fullName evidence="1">Uncharacterized protein</fullName>
    </submittedName>
</protein>
<evidence type="ECO:0000313" key="1">
    <source>
        <dbReference type="EMBL" id="KUG29992.1"/>
    </source>
</evidence>
<reference evidence="1" key="1">
    <citation type="journal article" date="2015" name="Proc. Natl. Acad. Sci. U.S.A.">
        <title>Networks of energetic and metabolic interactions define dynamics in microbial communities.</title>
        <authorList>
            <person name="Embree M."/>
            <person name="Liu J.K."/>
            <person name="Al-Bassam M.M."/>
            <person name="Zengler K."/>
        </authorList>
    </citation>
    <scope>NUCLEOTIDE SEQUENCE</scope>
</reference>
<gene>
    <name evidence="1" type="ORF">ASZ90_000107</name>
</gene>
<comment type="caution">
    <text evidence="1">The sequence shown here is derived from an EMBL/GenBank/DDBJ whole genome shotgun (WGS) entry which is preliminary data.</text>
</comment>
<accession>A0A0W8GA35</accession>
<organism evidence="1">
    <name type="scientific">hydrocarbon metagenome</name>
    <dbReference type="NCBI Taxonomy" id="938273"/>
    <lineage>
        <taxon>unclassified sequences</taxon>
        <taxon>metagenomes</taxon>
        <taxon>ecological metagenomes</taxon>
    </lineage>
</organism>
<sequence length="61" mass="6776">MELRAGDRISSKRHKGELVVAVSGRRILVCRKVKKDGAPGDQEVLVHRDDVAAVRMRLPLS</sequence>
<name>A0A0W8GA35_9ZZZZ</name>
<dbReference type="EMBL" id="LNQE01000011">
    <property type="protein sequence ID" value="KUG29992.1"/>
    <property type="molecule type" value="Genomic_DNA"/>
</dbReference>